<keyword evidence="2 4" id="KW-0863">Zinc-finger</keyword>
<protein>
    <recommendedName>
        <fullName evidence="7">GRF-type domain-containing protein</fullName>
    </recommendedName>
</protein>
<feature type="compositionally biased region" description="Low complexity" evidence="6">
    <location>
        <begin position="52"/>
        <end position="62"/>
    </location>
</feature>
<dbReference type="PROSITE" id="PS51999">
    <property type="entry name" value="ZF_GRF"/>
    <property type="match status" value="1"/>
</dbReference>
<feature type="region of interest" description="Disordered" evidence="6">
    <location>
        <begin position="147"/>
        <end position="322"/>
    </location>
</feature>
<evidence type="ECO:0000256" key="4">
    <source>
        <dbReference type="PROSITE-ProRule" id="PRU01343"/>
    </source>
</evidence>
<comment type="caution">
    <text evidence="8">The sequence shown here is derived from an EMBL/GenBank/DDBJ whole genome shotgun (WGS) entry which is preliminary data.</text>
</comment>
<evidence type="ECO:0000256" key="3">
    <source>
        <dbReference type="ARBA" id="ARBA00022833"/>
    </source>
</evidence>
<organism evidence="8 9">
    <name type="scientific">Plectosphaerella cucumerina</name>
    <dbReference type="NCBI Taxonomy" id="40658"/>
    <lineage>
        <taxon>Eukaryota</taxon>
        <taxon>Fungi</taxon>
        <taxon>Dikarya</taxon>
        <taxon>Ascomycota</taxon>
        <taxon>Pezizomycotina</taxon>
        <taxon>Sordariomycetes</taxon>
        <taxon>Hypocreomycetidae</taxon>
        <taxon>Glomerellales</taxon>
        <taxon>Plectosphaerellaceae</taxon>
        <taxon>Plectosphaerella</taxon>
    </lineage>
</organism>
<name>A0A8K0X6L0_9PEZI</name>
<evidence type="ECO:0000313" key="9">
    <source>
        <dbReference type="Proteomes" id="UP000813385"/>
    </source>
</evidence>
<dbReference type="Proteomes" id="UP000813385">
    <property type="component" value="Unassembled WGS sequence"/>
</dbReference>
<proteinExistence type="predicted"/>
<feature type="compositionally biased region" description="Low complexity" evidence="6">
    <location>
        <begin position="295"/>
        <end position="309"/>
    </location>
</feature>
<feature type="compositionally biased region" description="Basic and acidic residues" evidence="6">
    <location>
        <begin position="212"/>
        <end position="221"/>
    </location>
</feature>
<dbReference type="Pfam" id="PF06839">
    <property type="entry name" value="Zn_ribbon_GRF"/>
    <property type="match status" value="1"/>
</dbReference>
<keyword evidence="9" id="KW-1185">Reference proteome</keyword>
<accession>A0A8K0X6L0</accession>
<feature type="compositionally biased region" description="Polar residues" evidence="6">
    <location>
        <begin position="78"/>
        <end position="90"/>
    </location>
</feature>
<keyword evidence="3" id="KW-0862">Zinc</keyword>
<dbReference type="AlphaFoldDB" id="A0A8K0X6L0"/>
<evidence type="ECO:0000256" key="5">
    <source>
        <dbReference type="SAM" id="Coils"/>
    </source>
</evidence>
<evidence type="ECO:0000259" key="7">
    <source>
        <dbReference type="PROSITE" id="PS51999"/>
    </source>
</evidence>
<feature type="coiled-coil region" evidence="5">
    <location>
        <begin position="388"/>
        <end position="422"/>
    </location>
</feature>
<evidence type="ECO:0000313" key="8">
    <source>
        <dbReference type="EMBL" id="KAH7368983.1"/>
    </source>
</evidence>
<dbReference type="EMBL" id="JAGPXD010000002">
    <property type="protein sequence ID" value="KAH7368983.1"/>
    <property type="molecule type" value="Genomic_DNA"/>
</dbReference>
<gene>
    <name evidence="8" type="ORF">B0T11DRAFT_277966</name>
</gene>
<feature type="region of interest" description="Disordered" evidence="6">
    <location>
        <begin position="1"/>
        <end position="90"/>
    </location>
</feature>
<keyword evidence="1" id="KW-0479">Metal-binding</keyword>
<feature type="compositionally biased region" description="Low complexity" evidence="6">
    <location>
        <begin position="239"/>
        <end position="259"/>
    </location>
</feature>
<evidence type="ECO:0000256" key="1">
    <source>
        <dbReference type="ARBA" id="ARBA00022723"/>
    </source>
</evidence>
<dbReference type="OrthoDB" id="430051at2759"/>
<evidence type="ECO:0000256" key="6">
    <source>
        <dbReference type="SAM" id="MobiDB-lite"/>
    </source>
</evidence>
<dbReference type="GO" id="GO:0008270">
    <property type="term" value="F:zinc ion binding"/>
    <property type="evidence" value="ECO:0007669"/>
    <property type="project" value="UniProtKB-KW"/>
</dbReference>
<sequence>MGRRLPWQHPELRVQHTIPDPPGFKDSHQTKNTPRNPPSTSRQPPSSNLVMRSSGRPSGRGRLIQEMGTPSRRRQEAPASTPSSTIHRTNGLISQGEVYCNCDPRLKAAHLTAGKDSRNPGRKFYGCIVKKCNLFIWEDQAIARSGGTLASSSSNNAPAEPPTPTPGPEKKGKKTVQIAPPTATQMPTPSTKATSSKKTRTQPIQHYFAKATKAEPQDGKSTDPSSTSEEEAQNVDVPSSSSRPSGTSSATLAASTPSLGDKRKRAGEVDEYGITSDEERDLGEAMERSTRKFQATTAAPTFDAPTPTAQRITEQSDMAAPPTARRLFTEERPQRTPAPVQPSPSNQVSATDEVMALLPNTLDASVAEAVKLALKRHDERLRGVIQGRESVRAQVKAKDDRIATLQARVTALENKTQMQRDQITTMKAGLANLYSQH</sequence>
<feature type="compositionally biased region" description="Polar residues" evidence="6">
    <location>
        <begin position="30"/>
        <end position="51"/>
    </location>
</feature>
<reference evidence="8" key="1">
    <citation type="journal article" date="2021" name="Nat. Commun.">
        <title>Genetic determinants of endophytism in the Arabidopsis root mycobiome.</title>
        <authorList>
            <person name="Mesny F."/>
            <person name="Miyauchi S."/>
            <person name="Thiergart T."/>
            <person name="Pickel B."/>
            <person name="Atanasova L."/>
            <person name="Karlsson M."/>
            <person name="Huettel B."/>
            <person name="Barry K.W."/>
            <person name="Haridas S."/>
            <person name="Chen C."/>
            <person name="Bauer D."/>
            <person name="Andreopoulos W."/>
            <person name="Pangilinan J."/>
            <person name="LaButti K."/>
            <person name="Riley R."/>
            <person name="Lipzen A."/>
            <person name="Clum A."/>
            <person name="Drula E."/>
            <person name="Henrissat B."/>
            <person name="Kohler A."/>
            <person name="Grigoriev I.V."/>
            <person name="Martin F.M."/>
            <person name="Hacquard S."/>
        </authorList>
    </citation>
    <scope>NUCLEOTIDE SEQUENCE</scope>
    <source>
        <strain evidence="8">MPI-CAGE-AT-0016</strain>
    </source>
</reference>
<dbReference type="InterPro" id="IPR010666">
    <property type="entry name" value="Znf_GRF"/>
</dbReference>
<keyword evidence="5" id="KW-0175">Coiled coil</keyword>
<evidence type="ECO:0000256" key="2">
    <source>
        <dbReference type="ARBA" id="ARBA00022771"/>
    </source>
</evidence>
<feature type="domain" description="GRF-type" evidence="7">
    <location>
        <begin position="100"/>
        <end position="141"/>
    </location>
</feature>